<evidence type="ECO:0000256" key="4">
    <source>
        <dbReference type="ARBA" id="ARBA00012839"/>
    </source>
</evidence>
<proteinExistence type="inferred from homology"/>
<feature type="transmembrane region" description="Helical" evidence="15">
    <location>
        <begin position="622"/>
        <end position="644"/>
    </location>
</feature>
<dbReference type="UniPathway" id="UPA00378"/>
<feature type="transmembrane region" description="Helical" evidence="15">
    <location>
        <begin position="664"/>
        <end position="681"/>
    </location>
</feature>
<dbReference type="InterPro" id="IPR003342">
    <property type="entry name" value="ArnT-like_N"/>
</dbReference>
<feature type="domain" description="MIR" evidence="17">
    <location>
        <begin position="490"/>
        <end position="546"/>
    </location>
</feature>
<reference evidence="18" key="1">
    <citation type="submission" date="2020-12" db="EMBL/GenBank/DDBJ databases">
        <title>Metabolic potential, ecology and presence of endohyphal bacteria is reflected in genomic diversity of Mucoromycotina.</title>
        <authorList>
            <person name="Muszewska A."/>
            <person name="Okrasinska A."/>
            <person name="Steczkiewicz K."/>
            <person name="Drgas O."/>
            <person name="Orlowska M."/>
            <person name="Perlinska-Lenart U."/>
            <person name="Aleksandrzak-Piekarczyk T."/>
            <person name="Szatraj K."/>
            <person name="Zielenkiewicz U."/>
            <person name="Pilsyk S."/>
            <person name="Malc E."/>
            <person name="Mieczkowski P."/>
            <person name="Kruszewska J.S."/>
            <person name="Biernat P."/>
            <person name="Pawlowska J."/>
        </authorList>
    </citation>
    <scope>NUCLEOTIDE SEQUENCE</scope>
    <source>
        <strain evidence="18">WA0000067209</strain>
    </source>
</reference>
<keyword evidence="10 15" id="KW-1133">Transmembrane helix</keyword>
<evidence type="ECO:0000256" key="7">
    <source>
        <dbReference type="ARBA" id="ARBA00022692"/>
    </source>
</evidence>
<evidence type="ECO:0000256" key="14">
    <source>
        <dbReference type="ARBA" id="ARBA00045102"/>
    </source>
</evidence>
<comment type="function">
    <text evidence="15">Transfers mannose from Dol-P-mannose to Ser or Thr residues on proteins.</text>
</comment>
<dbReference type="GO" id="GO:0004169">
    <property type="term" value="F:dolichyl-phosphate-mannose-protein mannosyltransferase activity"/>
    <property type="evidence" value="ECO:0007669"/>
    <property type="project" value="UniProtKB-UniRule"/>
</dbReference>
<dbReference type="SUPFAM" id="SSF82109">
    <property type="entry name" value="MIR domain"/>
    <property type="match status" value="1"/>
</dbReference>
<dbReference type="Pfam" id="PF02815">
    <property type="entry name" value="MIR"/>
    <property type="match status" value="1"/>
</dbReference>
<dbReference type="PANTHER" id="PTHR10050">
    <property type="entry name" value="DOLICHYL-PHOSPHATE-MANNOSE--PROTEIN MANNOSYLTRANSFERASE"/>
    <property type="match status" value="1"/>
</dbReference>
<evidence type="ECO:0000256" key="11">
    <source>
        <dbReference type="ARBA" id="ARBA00023136"/>
    </source>
</evidence>
<feature type="compositionally biased region" description="Basic and acidic residues" evidence="16">
    <location>
        <begin position="820"/>
        <end position="836"/>
    </location>
</feature>
<evidence type="ECO:0000256" key="9">
    <source>
        <dbReference type="ARBA" id="ARBA00022824"/>
    </source>
</evidence>
<keyword evidence="12" id="KW-0325">Glycoprotein</keyword>
<keyword evidence="11 15" id="KW-0472">Membrane</keyword>
<sequence length="854" mass="97925">MTEPGLDSSDGFYQPQNPRSYATANDTHDTFRQRRRDVGKGNGRFRPFGDDVGYADDYENNYMKAARKRTALEEQTRKRDLKISLALTIWAMYIRLWKIWQPASVVFDEVHFGGFASKYIKTRFFMDVHPPLAKMLIALAAKLSGFDGGFDFKDIGKDYLEPGVPYVSIRVFCAMCGLLVVPVAYMTIRGAGHSVAAGLLAAFFICYENGLVANNRLILLDPPLLFFTSMTILMWINFHNQKNHPFQFWWWTWLALTGAGLGLTASCKWVGLFTIATVGFSTIKNLLEIWSNVRISIHDFGRHFVARAACLIVLPIVIYMIMFQIHFVSLPNSGEGDGFMSPEFQQTLSGHAMADSPIDIAYGSKVYIRHIETHGGYLHSHPHNYPTGSKQQQITLYPHKDENNWWRITKQYSNATSEIEWVNDGDVVRLEHFSTNKRLHSHEVRPPMTDVDYHNEVSAYGTGTLDFNGDSNDFWRVQILDHDKRDPEAKQRLRTLHSKFQLIHINDGCALFSHGVKLPEWGWGQQEVTCIKSGKKPRTMWYIESTENGNLPADAELVNYRKPGFLSKFAELNQVMWNTNKGLTDSHPYDSRPNHWPWLRRGINFWGGGDLHRHIYLLGNPMVYWCSTAAIVLYLVSKVVTLLLEKRGINIEMGGLRKFYDESAGFFFMGWLLHYTPFFLMGRQLFLHHYMPALYFAVLALAVTFDLATIRMPNRRRIQTAGVAILIMILVYRRFIPITYGEPWTQASCEKSKWLKTWDFDCNQFYTDYSQYNEPPAMGEKIQNVVKNMWYKNNQDPNLEMAPEEADDINIATDAADVAEQERAQESAGEENKDVPSDVADIAENAGSQEHQID</sequence>
<evidence type="ECO:0000256" key="8">
    <source>
        <dbReference type="ARBA" id="ARBA00022737"/>
    </source>
</evidence>
<evidence type="ECO:0000256" key="10">
    <source>
        <dbReference type="ARBA" id="ARBA00022989"/>
    </source>
</evidence>
<comment type="catalytic activity">
    <reaction evidence="13 15">
        <text>a di-trans,poly-cis-dolichyl beta-D-mannosyl phosphate + L-threonyl-[protein] = 3-O-(alpha-D-mannosyl)-L-threonyl-[protein] + a di-trans,poly-cis-dolichyl phosphate + H(+)</text>
        <dbReference type="Rhea" id="RHEA:53396"/>
        <dbReference type="Rhea" id="RHEA-COMP:11060"/>
        <dbReference type="Rhea" id="RHEA-COMP:13547"/>
        <dbReference type="Rhea" id="RHEA-COMP:19498"/>
        <dbReference type="Rhea" id="RHEA-COMP:19501"/>
        <dbReference type="ChEBI" id="CHEBI:15378"/>
        <dbReference type="ChEBI" id="CHEBI:30013"/>
        <dbReference type="ChEBI" id="CHEBI:57683"/>
        <dbReference type="ChEBI" id="CHEBI:58211"/>
        <dbReference type="ChEBI" id="CHEBI:137323"/>
        <dbReference type="EC" id="2.4.1.109"/>
    </reaction>
</comment>
<dbReference type="Pfam" id="PF02366">
    <property type="entry name" value="PMT"/>
    <property type="match status" value="1"/>
</dbReference>
<keyword evidence="5 15" id="KW-0328">Glycosyltransferase</keyword>
<dbReference type="InterPro" id="IPR027005">
    <property type="entry name" value="PMT-like"/>
</dbReference>
<evidence type="ECO:0000256" key="16">
    <source>
        <dbReference type="SAM" id="MobiDB-lite"/>
    </source>
</evidence>
<feature type="transmembrane region" description="Helical" evidence="15">
    <location>
        <begin position="167"/>
        <end position="185"/>
    </location>
</feature>
<dbReference type="InterPro" id="IPR036300">
    <property type="entry name" value="MIR_dom_sf"/>
</dbReference>
<dbReference type="Gene3D" id="2.80.10.50">
    <property type="match status" value="1"/>
</dbReference>
<evidence type="ECO:0000256" key="15">
    <source>
        <dbReference type="RuleBase" id="RU367007"/>
    </source>
</evidence>
<dbReference type="SMART" id="SM00472">
    <property type="entry name" value="MIR"/>
    <property type="match status" value="3"/>
</dbReference>
<name>A0A8H7UF50_MORIS</name>
<comment type="pathway">
    <text evidence="2 15">Protein modification; protein glycosylation.</text>
</comment>
<comment type="catalytic activity">
    <reaction evidence="14 15">
        <text>a di-trans,poly-cis-dolichyl beta-D-mannosyl phosphate + L-seryl-[protein] = 3-O-(alpha-D-mannosyl)-L-seryl-[protein] + a di-trans,poly-cis-dolichyl phosphate + H(+)</text>
        <dbReference type="Rhea" id="RHEA:17377"/>
        <dbReference type="Rhea" id="RHEA-COMP:9863"/>
        <dbReference type="Rhea" id="RHEA-COMP:13546"/>
        <dbReference type="Rhea" id="RHEA-COMP:19498"/>
        <dbReference type="Rhea" id="RHEA-COMP:19501"/>
        <dbReference type="ChEBI" id="CHEBI:15378"/>
        <dbReference type="ChEBI" id="CHEBI:29999"/>
        <dbReference type="ChEBI" id="CHEBI:57683"/>
        <dbReference type="ChEBI" id="CHEBI:58211"/>
        <dbReference type="ChEBI" id="CHEBI:137321"/>
        <dbReference type="EC" id="2.4.1.109"/>
    </reaction>
</comment>
<feature type="region of interest" description="Disordered" evidence="16">
    <location>
        <begin position="1"/>
        <end position="44"/>
    </location>
</feature>
<dbReference type="GO" id="GO:0005789">
    <property type="term" value="C:endoplasmic reticulum membrane"/>
    <property type="evidence" value="ECO:0007669"/>
    <property type="project" value="UniProtKB-SubCell"/>
</dbReference>
<feature type="transmembrane region" description="Helical" evidence="15">
    <location>
        <begin position="304"/>
        <end position="323"/>
    </location>
</feature>
<keyword evidence="6 15" id="KW-0808">Transferase</keyword>
<evidence type="ECO:0000313" key="19">
    <source>
        <dbReference type="Proteomes" id="UP000654370"/>
    </source>
</evidence>
<dbReference type="PROSITE" id="PS50919">
    <property type="entry name" value="MIR"/>
    <property type="match status" value="3"/>
</dbReference>
<feature type="transmembrane region" description="Helical" evidence="15">
    <location>
        <begin position="250"/>
        <end position="283"/>
    </location>
</feature>
<dbReference type="OrthoDB" id="292747at2759"/>
<feature type="transmembrane region" description="Helical" evidence="15">
    <location>
        <begin position="219"/>
        <end position="238"/>
    </location>
</feature>
<feature type="domain" description="MIR" evidence="17">
    <location>
        <begin position="419"/>
        <end position="480"/>
    </location>
</feature>
<dbReference type="Proteomes" id="UP000654370">
    <property type="component" value="Unassembled WGS sequence"/>
</dbReference>
<evidence type="ECO:0000256" key="1">
    <source>
        <dbReference type="ARBA" id="ARBA00004477"/>
    </source>
</evidence>
<feature type="transmembrane region" description="Helical" evidence="15">
    <location>
        <begin position="687"/>
        <end position="708"/>
    </location>
</feature>
<dbReference type="CDD" id="cd23283">
    <property type="entry name" value="beta-trefoil_MIR_PMT1-like"/>
    <property type="match status" value="1"/>
</dbReference>
<dbReference type="AlphaFoldDB" id="A0A8H7UF50"/>
<keyword evidence="9 15" id="KW-0256">Endoplasmic reticulum</keyword>
<protein>
    <recommendedName>
        <fullName evidence="4 15">Dolichyl-phosphate-mannose--protein mannosyltransferase</fullName>
        <ecNumber evidence="4 15">2.4.1.109</ecNumber>
    </recommendedName>
</protein>
<keyword evidence="19" id="KW-1185">Reference proteome</keyword>
<comment type="caution">
    <text evidence="18">The sequence shown here is derived from an EMBL/GenBank/DDBJ whole genome shotgun (WGS) entry which is preliminary data.</text>
</comment>
<feature type="transmembrane region" description="Helical" evidence="15">
    <location>
        <begin position="191"/>
        <end position="207"/>
    </location>
</feature>
<feature type="domain" description="MIR" evidence="17">
    <location>
        <begin position="357"/>
        <end position="411"/>
    </location>
</feature>
<evidence type="ECO:0000256" key="13">
    <source>
        <dbReference type="ARBA" id="ARBA00045085"/>
    </source>
</evidence>
<comment type="subcellular location">
    <subcellularLocation>
        <location evidence="1 15">Endoplasmic reticulum membrane</location>
        <topology evidence="1 15">Multi-pass membrane protein</topology>
    </subcellularLocation>
</comment>
<dbReference type="Pfam" id="PF16192">
    <property type="entry name" value="PMT_4TMC"/>
    <property type="match status" value="1"/>
</dbReference>
<keyword evidence="8" id="KW-0677">Repeat</keyword>
<evidence type="ECO:0000313" key="18">
    <source>
        <dbReference type="EMBL" id="KAG2177069.1"/>
    </source>
</evidence>
<dbReference type="PANTHER" id="PTHR10050:SF50">
    <property type="entry name" value="DOLICHYL-PHOSPHATE-MANNOSE--PROTEIN MANNOSYLTRANSFERASE 1-RELATED"/>
    <property type="match status" value="1"/>
</dbReference>
<evidence type="ECO:0000256" key="5">
    <source>
        <dbReference type="ARBA" id="ARBA00022676"/>
    </source>
</evidence>
<evidence type="ECO:0000256" key="2">
    <source>
        <dbReference type="ARBA" id="ARBA00004922"/>
    </source>
</evidence>
<feature type="compositionally biased region" description="Basic and acidic residues" evidence="16">
    <location>
        <begin position="26"/>
        <end position="39"/>
    </location>
</feature>
<feature type="compositionally biased region" description="Polar residues" evidence="16">
    <location>
        <begin position="14"/>
        <end position="25"/>
    </location>
</feature>
<dbReference type="EMBL" id="JAEPQZ010000009">
    <property type="protein sequence ID" value="KAG2177069.1"/>
    <property type="molecule type" value="Genomic_DNA"/>
</dbReference>
<comment type="similarity">
    <text evidence="3 15">Belongs to the glycosyltransferase 39 family.</text>
</comment>
<evidence type="ECO:0000259" key="17">
    <source>
        <dbReference type="PROSITE" id="PS50919"/>
    </source>
</evidence>
<keyword evidence="7 15" id="KW-0812">Transmembrane</keyword>
<evidence type="ECO:0000256" key="12">
    <source>
        <dbReference type="ARBA" id="ARBA00023180"/>
    </source>
</evidence>
<accession>A0A8H7UF50</accession>
<evidence type="ECO:0000256" key="6">
    <source>
        <dbReference type="ARBA" id="ARBA00022679"/>
    </source>
</evidence>
<dbReference type="EC" id="2.4.1.109" evidence="4 15"/>
<dbReference type="InterPro" id="IPR032421">
    <property type="entry name" value="PMT_4TMC"/>
</dbReference>
<feature type="region of interest" description="Disordered" evidence="16">
    <location>
        <begin position="818"/>
        <end position="854"/>
    </location>
</feature>
<evidence type="ECO:0000256" key="3">
    <source>
        <dbReference type="ARBA" id="ARBA00007222"/>
    </source>
</evidence>
<organism evidence="18 19">
    <name type="scientific">Mortierella isabellina</name>
    <name type="common">Filamentous fungus</name>
    <name type="synonym">Umbelopsis isabellina</name>
    <dbReference type="NCBI Taxonomy" id="91625"/>
    <lineage>
        <taxon>Eukaryota</taxon>
        <taxon>Fungi</taxon>
        <taxon>Fungi incertae sedis</taxon>
        <taxon>Mucoromycota</taxon>
        <taxon>Mucoromycotina</taxon>
        <taxon>Umbelopsidomycetes</taxon>
        <taxon>Umbelopsidales</taxon>
        <taxon>Umbelopsidaceae</taxon>
        <taxon>Umbelopsis</taxon>
    </lineage>
</organism>
<gene>
    <name evidence="18" type="ORF">INT43_007725</name>
</gene>
<dbReference type="InterPro" id="IPR016093">
    <property type="entry name" value="MIR_motif"/>
</dbReference>